<dbReference type="EMBL" id="FBWC01000019">
    <property type="protein sequence ID" value="CUX44890.1"/>
    <property type="molecule type" value="Genomic_DNA"/>
</dbReference>
<proteinExistence type="predicted"/>
<protein>
    <submittedName>
        <fullName evidence="1">Uncharacterized protein</fullName>
    </submittedName>
</protein>
<organism evidence="1 2">
    <name type="scientific">Agrobacterium tumefaciens str. Kerr 14</name>
    <dbReference type="NCBI Taxonomy" id="1183424"/>
    <lineage>
        <taxon>Bacteria</taxon>
        <taxon>Pseudomonadati</taxon>
        <taxon>Pseudomonadota</taxon>
        <taxon>Alphaproteobacteria</taxon>
        <taxon>Hyphomicrobiales</taxon>
        <taxon>Rhizobiaceae</taxon>
        <taxon>Rhizobium/Agrobacterium group</taxon>
        <taxon>Agrobacterium</taxon>
        <taxon>Agrobacterium tumefaciens complex</taxon>
    </lineage>
</organism>
<sequence length="59" mass="6557">MPLIFRRRMCSGRMGGGYKVQNRMGEANPPLIPVTGTGMRAAGRSVTDSEFLVRRIGFR</sequence>
<evidence type="ECO:0000313" key="2">
    <source>
        <dbReference type="Proteomes" id="UP000191897"/>
    </source>
</evidence>
<accession>A0A1S7R0A4</accession>
<dbReference type="AlphaFoldDB" id="A0A1S7R0A4"/>
<name>A0A1S7R0A4_AGRTU</name>
<dbReference type="Proteomes" id="UP000191897">
    <property type="component" value="Unassembled WGS sequence"/>
</dbReference>
<reference evidence="1 2" key="1">
    <citation type="submission" date="2016-01" db="EMBL/GenBank/DDBJ databases">
        <authorList>
            <person name="Oliw E.H."/>
        </authorList>
    </citation>
    <scope>NUCLEOTIDE SEQUENCE [LARGE SCALE GENOMIC DNA]</scope>
    <source>
        <strain evidence="1 2">Kerr 14</strain>
    </source>
</reference>
<gene>
    <name evidence="1" type="ORF">AGR4C_Lc10151</name>
</gene>
<evidence type="ECO:0000313" key="1">
    <source>
        <dbReference type="EMBL" id="CUX44890.1"/>
    </source>
</evidence>